<proteinExistence type="predicted"/>
<dbReference type="AlphaFoldDB" id="A0A4D9DEG3"/>
<dbReference type="InterPro" id="IPR038765">
    <property type="entry name" value="Papain-like_cys_pep_sf"/>
</dbReference>
<name>A0A4D9DEG3_9SAUR</name>
<evidence type="ECO:0000313" key="2">
    <source>
        <dbReference type="EMBL" id="TFJ95690.1"/>
    </source>
</evidence>
<organism evidence="2 3">
    <name type="scientific">Platysternon megacephalum</name>
    <name type="common">big-headed turtle</name>
    <dbReference type="NCBI Taxonomy" id="55544"/>
    <lineage>
        <taxon>Eukaryota</taxon>
        <taxon>Metazoa</taxon>
        <taxon>Chordata</taxon>
        <taxon>Craniata</taxon>
        <taxon>Vertebrata</taxon>
        <taxon>Euteleostomi</taxon>
        <taxon>Archelosauria</taxon>
        <taxon>Testudinata</taxon>
        <taxon>Testudines</taxon>
        <taxon>Cryptodira</taxon>
        <taxon>Durocryptodira</taxon>
        <taxon>Testudinoidea</taxon>
        <taxon>Platysternidae</taxon>
        <taxon>Platysternon</taxon>
    </lineage>
</organism>
<reference evidence="2 3" key="1">
    <citation type="submission" date="2019-04" db="EMBL/GenBank/DDBJ databases">
        <title>Draft genome of the big-headed turtle Platysternon megacephalum.</title>
        <authorList>
            <person name="Gong S."/>
        </authorList>
    </citation>
    <scope>NUCLEOTIDE SEQUENCE [LARGE SCALE GENOMIC DNA]</scope>
    <source>
        <strain evidence="2">DO16091913</strain>
        <tissue evidence="2">Muscle</tissue>
    </source>
</reference>
<dbReference type="Proteomes" id="UP000297703">
    <property type="component" value="Unassembled WGS sequence"/>
</dbReference>
<dbReference type="GO" id="GO:0006508">
    <property type="term" value="P:proteolysis"/>
    <property type="evidence" value="ECO:0007669"/>
    <property type="project" value="InterPro"/>
</dbReference>
<dbReference type="STRING" id="55544.A0A4D9DEG3"/>
<feature type="domain" description="Peptidase C1A papain C-terminal" evidence="1">
    <location>
        <begin position="16"/>
        <end position="82"/>
    </location>
</feature>
<dbReference type="Gene3D" id="3.90.70.10">
    <property type="entry name" value="Cysteine proteinases"/>
    <property type="match status" value="1"/>
</dbReference>
<dbReference type="EMBL" id="QXTE01002246">
    <property type="protein sequence ID" value="TFJ95690.1"/>
    <property type="molecule type" value="Genomic_DNA"/>
</dbReference>
<dbReference type="Pfam" id="PF00112">
    <property type="entry name" value="Peptidase_C1"/>
    <property type="match status" value="1"/>
</dbReference>
<dbReference type="SUPFAM" id="SSF54001">
    <property type="entry name" value="Cysteine proteinases"/>
    <property type="match status" value="1"/>
</dbReference>
<evidence type="ECO:0000313" key="3">
    <source>
        <dbReference type="Proteomes" id="UP000297703"/>
    </source>
</evidence>
<reference evidence="2 3" key="2">
    <citation type="submission" date="2019-04" db="EMBL/GenBank/DDBJ databases">
        <title>The genome sequence of big-headed turtle.</title>
        <authorList>
            <person name="Gong S."/>
        </authorList>
    </citation>
    <scope>NUCLEOTIDE SEQUENCE [LARGE SCALE GENOMIC DNA]</scope>
    <source>
        <strain evidence="2">DO16091913</strain>
        <tissue evidence="2">Muscle</tissue>
    </source>
</reference>
<dbReference type="GO" id="GO:0008234">
    <property type="term" value="F:cysteine-type peptidase activity"/>
    <property type="evidence" value="ECO:0007669"/>
    <property type="project" value="InterPro"/>
</dbReference>
<comment type="caution">
    <text evidence="2">The sequence shown here is derived from an EMBL/GenBank/DDBJ whole genome shotgun (WGS) entry which is preliminary data.</text>
</comment>
<accession>A0A4D9DEG3</accession>
<gene>
    <name evidence="2" type="ORF">DR999_PMT22652</name>
</gene>
<keyword evidence="3" id="KW-1185">Reference proteome</keyword>
<dbReference type="InterPro" id="IPR000668">
    <property type="entry name" value="Peptidase_C1A_C"/>
</dbReference>
<protein>
    <submittedName>
        <fullName evidence="2">Otopetrin-2</fullName>
    </submittedName>
</protein>
<sequence>MSPLASLLQAKGNHRSVNGYCHYNSSELLANITGYVNVPAGDVTALRAAVFKNGPVAVSIDASAKSFIFYSNGIYYDPQCGECSPASSRWDEIAWLAGEAVSW</sequence>
<dbReference type="OrthoDB" id="65740at2759"/>
<evidence type="ECO:0000259" key="1">
    <source>
        <dbReference type="Pfam" id="PF00112"/>
    </source>
</evidence>